<gene>
    <name evidence="2" type="ORF">SAMN05421788_101720</name>
</gene>
<dbReference type="CDD" id="cd00293">
    <property type="entry name" value="USP-like"/>
    <property type="match status" value="1"/>
</dbReference>
<name>A0A1N7L934_9BACT</name>
<proteinExistence type="predicted"/>
<dbReference type="Gene3D" id="3.40.50.12370">
    <property type="match status" value="1"/>
</dbReference>
<evidence type="ECO:0000313" key="2">
    <source>
        <dbReference type="EMBL" id="SIS70358.1"/>
    </source>
</evidence>
<dbReference type="InterPro" id="IPR006016">
    <property type="entry name" value="UspA"/>
</dbReference>
<sequence>MSTIIVVTNFSASSQNALDYVCAYKHKQPARIILLRVLSFSAGFAGDGVSMAAISDVTVMDEGLLEAEKQRILSIYPDAHLETRLVTGQFIEALQDEVDEEGANLVAMGTEGDYNDVMSWDNHILDAFIDLSVPVLMVPATLRFSAIKQIAFACNYKREDLYGPVQTLRRLLTYTQARLHFVHVGATLTEEELMWKGKWQKELAGMNVVFEELEAKHVVAELDSFSNNNAIDLLAIRPHRAGIWDSIFSKSNTRDISHLNSIAVLALRGGGI</sequence>
<reference evidence="3" key="1">
    <citation type="submission" date="2017-01" db="EMBL/GenBank/DDBJ databases">
        <authorList>
            <person name="Varghese N."/>
            <person name="Submissions S."/>
        </authorList>
    </citation>
    <scope>NUCLEOTIDE SEQUENCE [LARGE SCALE GENOMIC DNA]</scope>
    <source>
        <strain evidence="3">DSM 21054</strain>
    </source>
</reference>
<dbReference type="AlphaFoldDB" id="A0A1N7L934"/>
<keyword evidence="3" id="KW-1185">Reference proteome</keyword>
<dbReference type="STRING" id="477680.SAMN05421788_101720"/>
<evidence type="ECO:0000259" key="1">
    <source>
        <dbReference type="Pfam" id="PF00582"/>
    </source>
</evidence>
<dbReference type="Proteomes" id="UP000186917">
    <property type="component" value="Unassembled WGS sequence"/>
</dbReference>
<evidence type="ECO:0000313" key="3">
    <source>
        <dbReference type="Proteomes" id="UP000186917"/>
    </source>
</evidence>
<dbReference type="Pfam" id="PF00582">
    <property type="entry name" value="Usp"/>
    <property type="match status" value="1"/>
</dbReference>
<protein>
    <submittedName>
        <fullName evidence="2">Universal stress protein family protein</fullName>
    </submittedName>
</protein>
<dbReference type="SUPFAM" id="SSF52402">
    <property type="entry name" value="Adenine nucleotide alpha hydrolases-like"/>
    <property type="match status" value="2"/>
</dbReference>
<dbReference type="RefSeq" id="WP_159445058.1">
    <property type="nucleotide sequence ID" value="NZ_AP017422.1"/>
</dbReference>
<dbReference type="EMBL" id="FTOR01000001">
    <property type="protein sequence ID" value="SIS70358.1"/>
    <property type="molecule type" value="Genomic_DNA"/>
</dbReference>
<accession>A0A1N7L934</accession>
<organism evidence="2 3">
    <name type="scientific">Filimonas lacunae</name>
    <dbReference type="NCBI Taxonomy" id="477680"/>
    <lineage>
        <taxon>Bacteria</taxon>
        <taxon>Pseudomonadati</taxon>
        <taxon>Bacteroidota</taxon>
        <taxon>Chitinophagia</taxon>
        <taxon>Chitinophagales</taxon>
        <taxon>Chitinophagaceae</taxon>
        <taxon>Filimonas</taxon>
    </lineage>
</organism>
<feature type="domain" description="UspA" evidence="1">
    <location>
        <begin position="2"/>
        <end position="112"/>
    </location>
</feature>